<keyword evidence="5" id="KW-1185">Reference proteome</keyword>
<evidence type="ECO:0000256" key="1">
    <source>
        <dbReference type="ARBA" id="ARBA00022468"/>
    </source>
</evidence>
<gene>
    <name evidence="6" type="primary">LOC111004840</name>
</gene>
<dbReference type="Pfam" id="PF14389">
    <property type="entry name" value="Lzipper-MIP1"/>
    <property type="match status" value="1"/>
</dbReference>
<feature type="region of interest" description="Disordered" evidence="2">
    <location>
        <begin position="828"/>
        <end position="901"/>
    </location>
</feature>
<dbReference type="InterPro" id="IPR011993">
    <property type="entry name" value="PH-like_dom_sf"/>
</dbReference>
<dbReference type="Gene3D" id="1.10.555.10">
    <property type="entry name" value="Rho GTPase activation protein"/>
    <property type="match status" value="1"/>
</dbReference>
<dbReference type="KEGG" id="mcha:111004840"/>
<dbReference type="Pfam" id="PF00169">
    <property type="entry name" value="PH"/>
    <property type="match status" value="1"/>
</dbReference>
<dbReference type="GO" id="GO:0005096">
    <property type="term" value="F:GTPase activator activity"/>
    <property type="evidence" value="ECO:0007669"/>
    <property type="project" value="UniProtKB-KW"/>
</dbReference>
<dbReference type="GO" id="GO:0007165">
    <property type="term" value="P:signal transduction"/>
    <property type="evidence" value="ECO:0007669"/>
    <property type="project" value="InterPro"/>
</dbReference>
<feature type="compositionally biased region" description="Polar residues" evidence="2">
    <location>
        <begin position="697"/>
        <end position="714"/>
    </location>
</feature>
<protein>
    <submittedName>
        <fullName evidence="6">Rho GTPase-activating protein REN1</fullName>
    </submittedName>
</protein>
<dbReference type="InterPro" id="IPR000198">
    <property type="entry name" value="RhoGAP_dom"/>
</dbReference>
<feature type="compositionally biased region" description="Polar residues" evidence="2">
    <location>
        <begin position="529"/>
        <end position="544"/>
    </location>
</feature>
<dbReference type="CDD" id="cd00821">
    <property type="entry name" value="PH"/>
    <property type="match status" value="1"/>
</dbReference>
<feature type="region of interest" description="Disordered" evidence="2">
    <location>
        <begin position="470"/>
        <end position="552"/>
    </location>
</feature>
<dbReference type="Gene3D" id="2.30.29.30">
    <property type="entry name" value="Pleckstrin-homology domain (PH domain)/Phosphotyrosine-binding domain (PTB)"/>
    <property type="match status" value="1"/>
</dbReference>
<dbReference type="InterPro" id="IPR052799">
    <property type="entry name" value="Rho_GAP_Regulators"/>
</dbReference>
<dbReference type="SMART" id="SM00233">
    <property type="entry name" value="PH"/>
    <property type="match status" value="1"/>
</dbReference>
<dbReference type="PROSITE" id="PS50238">
    <property type="entry name" value="RHOGAP"/>
    <property type="match status" value="1"/>
</dbReference>
<accession>A0A6J1BQD4</accession>
<dbReference type="InterPro" id="IPR008936">
    <property type="entry name" value="Rho_GTPase_activation_prot"/>
</dbReference>
<dbReference type="OrthoDB" id="2157866at2759"/>
<feature type="compositionally biased region" description="Polar residues" evidence="2">
    <location>
        <begin position="163"/>
        <end position="176"/>
    </location>
</feature>
<dbReference type="PANTHER" id="PTHR46265">
    <property type="entry name" value="RHO GTPASE-ACTIVATING PROTEIN 7"/>
    <property type="match status" value="1"/>
</dbReference>
<dbReference type="SUPFAM" id="SSF50729">
    <property type="entry name" value="PH domain-like"/>
    <property type="match status" value="1"/>
</dbReference>
<feature type="compositionally biased region" description="Pro residues" evidence="2">
    <location>
        <begin position="15"/>
        <end position="26"/>
    </location>
</feature>
<keyword evidence="1" id="KW-0343">GTPase activation</keyword>
<feature type="compositionally biased region" description="Low complexity" evidence="2">
    <location>
        <begin position="480"/>
        <end position="489"/>
    </location>
</feature>
<feature type="region of interest" description="Disordered" evidence="2">
    <location>
        <begin position="148"/>
        <end position="177"/>
    </location>
</feature>
<dbReference type="SUPFAM" id="SSF48350">
    <property type="entry name" value="GTPase activation domain, GAP"/>
    <property type="match status" value="1"/>
</dbReference>
<dbReference type="InterPro" id="IPR025757">
    <property type="entry name" value="MIP1_Leuzipper"/>
</dbReference>
<feature type="region of interest" description="Disordered" evidence="2">
    <location>
        <begin position="397"/>
        <end position="449"/>
    </location>
</feature>
<feature type="compositionally biased region" description="Polar residues" evidence="2">
    <location>
        <begin position="855"/>
        <end position="888"/>
    </location>
</feature>
<evidence type="ECO:0000313" key="6">
    <source>
        <dbReference type="RefSeq" id="XP_022131751.1"/>
    </source>
</evidence>
<feature type="region of interest" description="Disordered" evidence="2">
    <location>
        <begin position="697"/>
        <end position="779"/>
    </location>
</feature>
<evidence type="ECO:0000259" key="4">
    <source>
        <dbReference type="PROSITE" id="PS50238"/>
    </source>
</evidence>
<feature type="compositionally biased region" description="Basic and acidic residues" evidence="2">
    <location>
        <begin position="492"/>
        <end position="504"/>
    </location>
</feature>
<dbReference type="InterPro" id="IPR001849">
    <property type="entry name" value="PH_domain"/>
</dbReference>
<dbReference type="PANTHER" id="PTHR46265:SF2">
    <property type="entry name" value="RHO GTPASE-ACTIVATING PROTEIN 7"/>
    <property type="match status" value="1"/>
</dbReference>
<dbReference type="CDD" id="cd00159">
    <property type="entry name" value="RhoGAP"/>
    <property type="match status" value="1"/>
</dbReference>
<dbReference type="Pfam" id="PF00620">
    <property type="entry name" value="RhoGAP"/>
    <property type="match status" value="1"/>
</dbReference>
<dbReference type="SMART" id="SM00324">
    <property type="entry name" value="RhoGAP"/>
    <property type="match status" value="1"/>
</dbReference>
<feature type="region of interest" description="Disordered" evidence="2">
    <location>
        <begin position="1"/>
        <end position="33"/>
    </location>
</feature>
<name>A0A6J1BQD4_MOMCH</name>
<dbReference type="PROSITE" id="PS50003">
    <property type="entry name" value="PH_DOMAIN"/>
    <property type="match status" value="1"/>
</dbReference>
<feature type="compositionally biased region" description="Acidic residues" evidence="2">
    <location>
        <begin position="399"/>
        <end position="437"/>
    </location>
</feature>
<evidence type="ECO:0000313" key="5">
    <source>
        <dbReference type="Proteomes" id="UP000504603"/>
    </source>
</evidence>
<evidence type="ECO:0000256" key="2">
    <source>
        <dbReference type="SAM" id="MobiDB-lite"/>
    </source>
</evidence>
<feature type="compositionally biased region" description="Polar residues" evidence="2">
    <location>
        <begin position="770"/>
        <end position="779"/>
    </location>
</feature>
<dbReference type="Proteomes" id="UP000504603">
    <property type="component" value="Unplaced"/>
</dbReference>
<feature type="domain" description="Rho-GAP" evidence="4">
    <location>
        <begin position="189"/>
        <end position="388"/>
    </location>
</feature>
<dbReference type="RefSeq" id="XP_022131751.1">
    <property type="nucleotide sequence ID" value="XM_022276059.1"/>
</dbReference>
<evidence type="ECO:0000259" key="3">
    <source>
        <dbReference type="PROSITE" id="PS50003"/>
    </source>
</evidence>
<organism evidence="5 6">
    <name type="scientific">Momordica charantia</name>
    <name type="common">Bitter gourd</name>
    <name type="synonym">Balsam pear</name>
    <dbReference type="NCBI Taxonomy" id="3673"/>
    <lineage>
        <taxon>Eukaryota</taxon>
        <taxon>Viridiplantae</taxon>
        <taxon>Streptophyta</taxon>
        <taxon>Embryophyta</taxon>
        <taxon>Tracheophyta</taxon>
        <taxon>Spermatophyta</taxon>
        <taxon>Magnoliopsida</taxon>
        <taxon>eudicotyledons</taxon>
        <taxon>Gunneridae</taxon>
        <taxon>Pentapetalae</taxon>
        <taxon>rosids</taxon>
        <taxon>fabids</taxon>
        <taxon>Cucurbitales</taxon>
        <taxon>Cucurbitaceae</taxon>
        <taxon>Momordiceae</taxon>
        <taxon>Momordica</taxon>
    </lineage>
</organism>
<dbReference type="GeneID" id="111004840"/>
<feature type="compositionally biased region" description="Basic and acidic residues" evidence="2">
    <location>
        <begin position="889"/>
        <end position="901"/>
    </location>
</feature>
<proteinExistence type="predicted"/>
<reference evidence="6" key="1">
    <citation type="submission" date="2025-08" db="UniProtKB">
        <authorList>
            <consortium name="RefSeq"/>
        </authorList>
    </citation>
    <scope>IDENTIFICATION</scope>
    <source>
        <strain evidence="6">OHB3-1</strain>
    </source>
</reference>
<sequence length="901" mass="99050">MANRNAEPSQGECGAPPPPPPPPPHDPSSGARVGNTVFKSGPLFLSSKGIGWTSWKKRWFILTRTSLVFFRSDPNAVPQKGGEVNLTLGGIDLNNSGSVVVKSEKKLLTVLFPDGREGRAFTLKAETLEDLYEWKAALENALAQAPSTGHANGILKNDKIEPNNGSSEPSKDSQPQLVRPRVLGRPILLALEDVDGTPSFLEKALRFIEDHGVKVEGILRQAADVDDVERRLREYEQGKCEFSPEEDAHVVADCVKYVIRELPSSPVPASCCNALLEACKTDRGIRVNAMRSAIYETFPEPNRRLLQRILMMMQTVASHKAVNRMSSSAVAACMAPLLLRPLLAGDCEIETDFDVGGDGSIQLLRAAAAANHAQAIVITLLEEYGKIFGEGSMSPILYSDEESGSESEEATDDDLSYDDEEQDDATGSDAETDEEIESNGTCSGSVKSEKHDLYDNKGIEVSSIISKNSDECDLNRTKPSFSSSSSKTSLPRHGEVRSKQRNQDQVDPGRGGSPIQDDKSCEVEFPSEEANSFEGSPTTSNRSSHMSRRLTVWGRTPAKKNLSMESIDYAPDEEVEIQKLEATKCELQNKISEEVKENAILQSSLENRKKALQERRLALEQEVERLKEQLQRERDLRLVLETGLKISQGPLPNLANISEKTKADLEELDQAEKDIANLNNMVDDFEGQLGRLREQKNNLSSDSRNVSQQGQNHQAKLKDKKKDAGALAPSHKQDIQSGQAESENEKKTEPSSSIVKHSPPYHNLDPRNANVRSPTNLSASETVPRLATIVNAKRIAARVEGSNHTNSALTKLTTRLNFLKERRSQIANELQNMDRGRASGQPFENSEKGRGLESQRLSPNLNDIQGSDMQSMRSPETSKMANNLQSIQDSDKRAGTDGSHA</sequence>
<feature type="domain" description="PH" evidence="3">
    <location>
        <begin position="36"/>
        <end position="143"/>
    </location>
</feature>
<dbReference type="AlphaFoldDB" id="A0A6J1BQD4"/>